<proteinExistence type="inferred from homology"/>
<dbReference type="PANTHER" id="PTHR11715:SF3">
    <property type="entry name" value="GLYCINE CLEAVAGE SYSTEM H PROTEIN-RELATED"/>
    <property type="match status" value="1"/>
</dbReference>
<dbReference type="PANTHER" id="PTHR11715">
    <property type="entry name" value="GLYCINE CLEAVAGE SYSTEM H PROTEIN"/>
    <property type="match status" value="1"/>
</dbReference>
<dbReference type="CDD" id="cd06848">
    <property type="entry name" value="GCS_H"/>
    <property type="match status" value="1"/>
</dbReference>
<comment type="subunit">
    <text evidence="5">The glycine cleavage system is composed of four proteins: P, T, L and H.</text>
</comment>
<keyword evidence="2 4" id="KW-0450">Lipoyl</keyword>
<dbReference type="InterPro" id="IPR000089">
    <property type="entry name" value="Biotin_lipoyl"/>
</dbReference>
<dbReference type="InterPro" id="IPR003016">
    <property type="entry name" value="2-oxoA_DH_lipoyl-BS"/>
</dbReference>
<dbReference type="GO" id="GO:0005739">
    <property type="term" value="C:mitochondrion"/>
    <property type="evidence" value="ECO:0007669"/>
    <property type="project" value="UniProtKB-SubCell"/>
</dbReference>
<accession>A0A0C9W0X5</accession>
<evidence type="ECO:0000256" key="2">
    <source>
        <dbReference type="ARBA" id="ARBA00022823"/>
    </source>
</evidence>
<dbReference type="GO" id="GO:0009249">
    <property type="term" value="P:protein lipoylation"/>
    <property type="evidence" value="ECO:0007669"/>
    <property type="project" value="TreeGrafter"/>
</dbReference>
<dbReference type="NCBIfam" id="TIGR00527">
    <property type="entry name" value="gcvH"/>
    <property type="match status" value="1"/>
</dbReference>
<evidence type="ECO:0000256" key="4">
    <source>
        <dbReference type="PIRSR" id="PIRSR617453-50"/>
    </source>
</evidence>
<evidence type="ECO:0000256" key="1">
    <source>
        <dbReference type="ARBA" id="ARBA00009249"/>
    </source>
</evidence>
<dbReference type="InterPro" id="IPR011053">
    <property type="entry name" value="Single_hybrid_motif"/>
</dbReference>
<dbReference type="EMBL" id="KN837113">
    <property type="protein sequence ID" value="KIJ45110.1"/>
    <property type="molecule type" value="Genomic_DNA"/>
</dbReference>
<comment type="subcellular location">
    <subcellularLocation>
        <location evidence="5">Mitochondrion</location>
    </subcellularLocation>
</comment>
<evidence type="ECO:0000313" key="7">
    <source>
        <dbReference type="EMBL" id="KIJ45110.1"/>
    </source>
</evidence>
<comment type="function">
    <text evidence="5">The H protein shuttles the methylamine group of glycine from the P protein to the T protein.</text>
</comment>
<dbReference type="InterPro" id="IPR002930">
    <property type="entry name" value="GCV_H"/>
</dbReference>
<dbReference type="PROSITE" id="PS00189">
    <property type="entry name" value="LIPOYL"/>
    <property type="match status" value="1"/>
</dbReference>
<evidence type="ECO:0000259" key="6">
    <source>
        <dbReference type="PROSITE" id="PS50968"/>
    </source>
</evidence>
<sequence>MLSAFRLAARSSPLLRSGAGIRPTLKTLPLRSSVRTVATKRFTKEHELLSFDDATSVGRLHITEHAAESLGDVVFVELPAVGREIEKGESIGAVESVKAASDIYAPVSGTITKINEALNDRAGLMSSAPEGDGWLCEIEVKDPSEVESLLDEEAYKTFCEEDH</sequence>
<dbReference type="PROSITE" id="PS50968">
    <property type="entry name" value="BIOTINYL_LIPOYL"/>
    <property type="match status" value="1"/>
</dbReference>
<dbReference type="Proteomes" id="UP000054279">
    <property type="component" value="Unassembled WGS sequence"/>
</dbReference>
<dbReference type="SUPFAM" id="SSF51230">
    <property type="entry name" value="Single hybrid motif"/>
    <property type="match status" value="1"/>
</dbReference>
<dbReference type="GO" id="GO:0005960">
    <property type="term" value="C:glycine cleavage complex"/>
    <property type="evidence" value="ECO:0007669"/>
    <property type="project" value="UniProtKB-UniRule"/>
</dbReference>
<evidence type="ECO:0000313" key="8">
    <source>
        <dbReference type="Proteomes" id="UP000054279"/>
    </source>
</evidence>
<feature type="domain" description="Lipoyl-binding" evidence="6">
    <location>
        <begin position="57"/>
        <end position="139"/>
    </location>
</feature>
<keyword evidence="3 5" id="KW-0809">Transit peptide</keyword>
<evidence type="ECO:0000256" key="3">
    <source>
        <dbReference type="ARBA" id="ARBA00022946"/>
    </source>
</evidence>
<dbReference type="Pfam" id="PF01597">
    <property type="entry name" value="GCV_H"/>
    <property type="match status" value="1"/>
</dbReference>
<name>A0A0C9W0X5_SPHS4</name>
<reference evidence="7 8" key="1">
    <citation type="submission" date="2014-06" db="EMBL/GenBank/DDBJ databases">
        <title>Evolutionary Origins and Diversification of the Mycorrhizal Mutualists.</title>
        <authorList>
            <consortium name="DOE Joint Genome Institute"/>
            <consortium name="Mycorrhizal Genomics Consortium"/>
            <person name="Kohler A."/>
            <person name="Kuo A."/>
            <person name="Nagy L.G."/>
            <person name="Floudas D."/>
            <person name="Copeland A."/>
            <person name="Barry K.W."/>
            <person name="Cichocki N."/>
            <person name="Veneault-Fourrey C."/>
            <person name="LaButti K."/>
            <person name="Lindquist E.A."/>
            <person name="Lipzen A."/>
            <person name="Lundell T."/>
            <person name="Morin E."/>
            <person name="Murat C."/>
            <person name="Riley R."/>
            <person name="Ohm R."/>
            <person name="Sun H."/>
            <person name="Tunlid A."/>
            <person name="Henrissat B."/>
            <person name="Grigoriev I.V."/>
            <person name="Hibbett D.S."/>
            <person name="Martin F."/>
        </authorList>
    </citation>
    <scope>NUCLEOTIDE SEQUENCE [LARGE SCALE GENOMIC DNA]</scope>
    <source>
        <strain evidence="7 8">SS14</strain>
    </source>
</reference>
<dbReference type="OrthoDB" id="10264154at2759"/>
<dbReference type="InterPro" id="IPR017453">
    <property type="entry name" value="GCV_H_sub"/>
</dbReference>
<dbReference type="InterPro" id="IPR033753">
    <property type="entry name" value="GCV_H/Fam206"/>
</dbReference>
<comment type="similarity">
    <text evidence="1 5">Belongs to the GcvH family.</text>
</comment>
<dbReference type="NCBIfam" id="NF002270">
    <property type="entry name" value="PRK01202.1"/>
    <property type="match status" value="1"/>
</dbReference>
<evidence type="ECO:0000256" key="5">
    <source>
        <dbReference type="RuleBase" id="RU364055"/>
    </source>
</evidence>
<dbReference type="Gene3D" id="2.40.50.100">
    <property type="match status" value="1"/>
</dbReference>
<dbReference type="HOGENOM" id="CLU_097408_1_2_1"/>
<dbReference type="GO" id="GO:0019464">
    <property type="term" value="P:glycine decarboxylation via glycine cleavage system"/>
    <property type="evidence" value="ECO:0007669"/>
    <property type="project" value="UniProtKB-UniRule"/>
</dbReference>
<keyword evidence="8" id="KW-1185">Reference proteome</keyword>
<dbReference type="AlphaFoldDB" id="A0A0C9W0X5"/>
<organism evidence="7 8">
    <name type="scientific">Sphaerobolus stellatus (strain SS14)</name>
    <dbReference type="NCBI Taxonomy" id="990650"/>
    <lineage>
        <taxon>Eukaryota</taxon>
        <taxon>Fungi</taxon>
        <taxon>Dikarya</taxon>
        <taxon>Basidiomycota</taxon>
        <taxon>Agaricomycotina</taxon>
        <taxon>Agaricomycetes</taxon>
        <taxon>Phallomycetidae</taxon>
        <taxon>Geastrales</taxon>
        <taxon>Sphaerobolaceae</taxon>
        <taxon>Sphaerobolus</taxon>
    </lineage>
</organism>
<protein>
    <recommendedName>
        <fullName evidence="5">Glycine cleavage system H protein</fullName>
    </recommendedName>
</protein>
<keyword evidence="5" id="KW-0496">Mitochondrion</keyword>
<gene>
    <name evidence="7" type="ORF">M422DRAFT_59921</name>
</gene>
<dbReference type="HAMAP" id="MF_00272">
    <property type="entry name" value="GcvH"/>
    <property type="match status" value="1"/>
</dbReference>
<comment type="cofactor">
    <cofactor evidence="5">
        <name>(R)-lipoate</name>
        <dbReference type="ChEBI" id="CHEBI:83088"/>
    </cofactor>
    <text evidence="5">Binds 1 lipoyl cofactor covalently.</text>
</comment>
<feature type="modified residue" description="N6-lipoyllysine" evidence="4">
    <location>
        <position position="98"/>
    </location>
</feature>